<feature type="compositionally biased region" description="Basic and acidic residues" evidence="1">
    <location>
        <begin position="9"/>
        <end position="18"/>
    </location>
</feature>
<comment type="caution">
    <text evidence="2">The sequence shown here is derived from an EMBL/GenBank/DDBJ whole genome shotgun (WGS) entry which is preliminary data.</text>
</comment>
<dbReference type="AlphaFoldDB" id="A0A438BS16"/>
<dbReference type="Proteomes" id="UP000288805">
    <property type="component" value="Unassembled WGS sequence"/>
</dbReference>
<accession>A0A438BS16</accession>
<dbReference type="EMBL" id="QGNW01002646">
    <property type="protein sequence ID" value="RVW13749.1"/>
    <property type="molecule type" value="Genomic_DNA"/>
</dbReference>
<name>A0A438BS16_VITVI</name>
<reference evidence="2 3" key="1">
    <citation type="journal article" date="2018" name="PLoS Genet.">
        <title>Population sequencing reveals clonal diversity and ancestral inbreeding in the grapevine cultivar Chardonnay.</title>
        <authorList>
            <person name="Roach M.J."/>
            <person name="Johnson D.L."/>
            <person name="Bohlmann J."/>
            <person name="van Vuuren H.J."/>
            <person name="Jones S.J."/>
            <person name="Pretorius I.S."/>
            <person name="Schmidt S.A."/>
            <person name="Borneman A.R."/>
        </authorList>
    </citation>
    <scope>NUCLEOTIDE SEQUENCE [LARGE SCALE GENOMIC DNA]</scope>
    <source>
        <strain evidence="3">cv. Chardonnay</strain>
        <tissue evidence="2">Leaf</tissue>
    </source>
</reference>
<feature type="compositionally biased region" description="Low complexity" evidence="1">
    <location>
        <begin position="57"/>
        <end position="73"/>
    </location>
</feature>
<proteinExistence type="predicted"/>
<evidence type="ECO:0000313" key="2">
    <source>
        <dbReference type="EMBL" id="RVW13749.1"/>
    </source>
</evidence>
<evidence type="ECO:0000256" key="1">
    <source>
        <dbReference type="SAM" id="MobiDB-lite"/>
    </source>
</evidence>
<sequence length="73" mass="7780">MSHFTGIDHFSEHPHSADDSSSCSLEADYRHSDPAYCHLEADSTPSGKGRGIHPSIPTSAAEPSSSHHPPTTI</sequence>
<feature type="region of interest" description="Disordered" evidence="1">
    <location>
        <begin position="1"/>
        <end position="73"/>
    </location>
</feature>
<protein>
    <submittedName>
        <fullName evidence="2">Uncharacterized protein</fullName>
    </submittedName>
</protein>
<gene>
    <name evidence="2" type="ORF">CK203_087219</name>
</gene>
<organism evidence="2 3">
    <name type="scientific">Vitis vinifera</name>
    <name type="common">Grape</name>
    <dbReference type="NCBI Taxonomy" id="29760"/>
    <lineage>
        <taxon>Eukaryota</taxon>
        <taxon>Viridiplantae</taxon>
        <taxon>Streptophyta</taxon>
        <taxon>Embryophyta</taxon>
        <taxon>Tracheophyta</taxon>
        <taxon>Spermatophyta</taxon>
        <taxon>Magnoliopsida</taxon>
        <taxon>eudicotyledons</taxon>
        <taxon>Gunneridae</taxon>
        <taxon>Pentapetalae</taxon>
        <taxon>rosids</taxon>
        <taxon>Vitales</taxon>
        <taxon>Vitaceae</taxon>
        <taxon>Viteae</taxon>
        <taxon>Vitis</taxon>
    </lineage>
</organism>
<evidence type="ECO:0000313" key="3">
    <source>
        <dbReference type="Proteomes" id="UP000288805"/>
    </source>
</evidence>